<feature type="domain" description="HTH marR-type" evidence="1">
    <location>
        <begin position="1"/>
        <end position="130"/>
    </location>
</feature>
<dbReference type="KEGG" id="afs:AFR_29465"/>
<dbReference type="PANTHER" id="PTHR33164">
    <property type="entry name" value="TRANSCRIPTIONAL REGULATOR, MARR FAMILY"/>
    <property type="match status" value="1"/>
</dbReference>
<dbReference type="GO" id="GO:0006950">
    <property type="term" value="P:response to stress"/>
    <property type="evidence" value="ECO:0007669"/>
    <property type="project" value="TreeGrafter"/>
</dbReference>
<dbReference type="EMBL" id="CP006272">
    <property type="protein sequence ID" value="AGZ44154.1"/>
    <property type="molecule type" value="Genomic_DNA"/>
</dbReference>
<dbReference type="AlphaFoldDB" id="U5W4V8"/>
<sequence>MARAVLVVPKALDADLIAGCGLNLAEYIVLVNLSEAPHRTLRMYELAAESTLTSGGVTRLVARMERQGLVTRGQAEHDGRGMTATLTAAGLQRLQQAYPAALASVRTNVMDHLADLDLESFAAAVADFGQNRHQAAEGPPPA</sequence>
<name>U5W4V8_9ACTN</name>
<keyword evidence="3" id="KW-1185">Reference proteome</keyword>
<dbReference type="STRING" id="1246995.AFR_29465"/>
<dbReference type="PANTHER" id="PTHR33164:SF99">
    <property type="entry name" value="MARR FAMILY REGULATORY PROTEIN"/>
    <property type="match status" value="1"/>
</dbReference>
<protein>
    <submittedName>
        <fullName evidence="2">MarR family transcriptional regulator</fullName>
    </submittedName>
</protein>
<dbReference type="eggNOG" id="COG1846">
    <property type="taxonomic scope" value="Bacteria"/>
</dbReference>
<dbReference type="InterPro" id="IPR039422">
    <property type="entry name" value="MarR/SlyA-like"/>
</dbReference>
<dbReference type="PROSITE" id="PS50995">
    <property type="entry name" value="HTH_MARR_2"/>
    <property type="match status" value="1"/>
</dbReference>
<evidence type="ECO:0000313" key="2">
    <source>
        <dbReference type="EMBL" id="AGZ44154.1"/>
    </source>
</evidence>
<proteinExistence type="predicted"/>
<dbReference type="SUPFAM" id="SSF46785">
    <property type="entry name" value="Winged helix' DNA-binding domain"/>
    <property type="match status" value="1"/>
</dbReference>
<dbReference type="InterPro" id="IPR036390">
    <property type="entry name" value="WH_DNA-bd_sf"/>
</dbReference>
<organism evidence="2 3">
    <name type="scientific">Actinoplanes friuliensis DSM 7358</name>
    <dbReference type="NCBI Taxonomy" id="1246995"/>
    <lineage>
        <taxon>Bacteria</taxon>
        <taxon>Bacillati</taxon>
        <taxon>Actinomycetota</taxon>
        <taxon>Actinomycetes</taxon>
        <taxon>Micromonosporales</taxon>
        <taxon>Micromonosporaceae</taxon>
        <taxon>Actinoplanes</taxon>
    </lineage>
</organism>
<dbReference type="Proteomes" id="UP000017746">
    <property type="component" value="Chromosome"/>
</dbReference>
<evidence type="ECO:0000259" key="1">
    <source>
        <dbReference type="PROSITE" id="PS50995"/>
    </source>
</evidence>
<dbReference type="GO" id="GO:0003700">
    <property type="term" value="F:DNA-binding transcription factor activity"/>
    <property type="evidence" value="ECO:0007669"/>
    <property type="project" value="InterPro"/>
</dbReference>
<evidence type="ECO:0000313" key="3">
    <source>
        <dbReference type="Proteomes" id="UP000017746"/>
    </source>
</evidence>
<gene>
    <name evidence="2" type="ORF">AFR_29465</name>
</gene>
<dbReference type="InterPro" id="IPR036388">
    <property type="entry name" value="WH-like_DNA-bd_sf"/>
</dbReference>
<dbReference type="Gene3D" id="1.10.10.10">
    <property type="entry name" value="Winged helix-like DNA-binding domain superfamily/Winged helix DNA-binding domain"/>
    <property type="match status" value="1"/>
</dbReference>
<reference evidence="2 3" key="1">
    <citation type="journal article" date="2014" name="J. Biotechnol.">
        <title>Complete genome sequence of the actinobacterium Actinoplanes friuliensis HAG 010964, producer of the lipopeptide antibiotic friulimycin.</title>
        <authorList>
            <person name="Ruckert C."/>
            <person name="Szczepanowski R."/>
            <person name="Albersmeier A."/>
            <person name="Goesmann A."/>
            <person name="Fischer N."/>
            <person name="Steinkamper A."/>
            <person name="Puhler A."/>
            <person name="Biener R."/>
            <person name="Schwartz D."/>
            <person name="Kalinowski J."/>
        </authorList>
    </citation>
    <scope>NUCLEOTIDE SEQUENCE [LARGE SCALE GENOMIC DNA]</scope>
    <source>
        <strain evidence="2 3">DSM 7358</strain>
    </source>
</reference>
<dbReference type="PATRIC" id="fig|1246995.3.peg.5972"/>
<dbReference type="SMART" id="SM00347">
    <property type="entry name" value="HTH_MARR"/>
    <property type="match status" value="1"/>
</dbReference>
<accession>U5W4V8</accession>
<dbReference type="InterPro" id="IPR000835">
    <property type="entry name" value="HTH_MarR-typ"/>
</dbReference>
<dbReference type="Pfam" id="PF12802">
    <property type="entry name" value="MarR_2"/>
    <property type="match status" value="1"/>
</dbReference>
<dbReference type="HOGENOM" id="CLU_083287_2_5_11"/>